<keyword evidence="1 4" id="KW-0812">Transmembrane</keyword>
<feature type="transmembrane region" description="Helical" evidence="4">
    <location>
        <begin position="417"/>
        <end position="436"/>
    </location>
</feature>
<feature type="transmembrane region" description="Helical" evidence="4">
    <location>
        <begin position="323"/>
        <end position="348"/>
    </location>
</feature>
<gene>
    <name evidence="5" type="ORF">GS399_10460</name>
</gene>
<protein>
    <submittedName>
        <fullName evidence="5">MFS transporter</fullName>
    </submittedName>
</protein>
<evidence type="ECO:0000256" key="4">
    <source>
        <dbReference type="SAM" id="Phobius"/>
    </source>
</evidence>
<comment type="caution">
    <text evidence="5">The sequence shown here is derived from an EMBL/GenBank/DDBJ whole genome shotgun (WGS) entry which is preliminary data.</text>
</comment>
<proteinExistence type="predicted"/>
<dbReference type="InterPro" id="IPR011701">
    <property type="entry name" value="MFS"/>
</dbReference>
<dbReference type="Pfam" id="PF07690">
    <property type="entry name" value="MFS_1"/>
    <property type="match status" value="1"/>
</dbReference>
<feature type="transmembrane region" description="Helical" evidence="4">
    <location>
        <begin position="236"/>
        <end position="259"/>
    </location>
</feature>
<evidence type="ECO:0000256" key="2">
    <source>
        <dbReference type="ARBA" id="ARBA00022989"/>
    </source>
</evidence>
<dbReference type="Gene3D" id="1.20.1250.20">
    <property type="entry name" value="MFS general substrate transporter like domains"/>
    <property type="match status" value="2"/>
</dbReference>
<dbReference type="InterPro" id="IPR052528">
    <property type="entry name" value="Sugar_transport-like"/>
</dbReference>
<feature type="transmembrane region" description="Helical" evidence="4">
    <location>
        <begin position="21"/>
        <end position="46"/>
    </location>
</feature>
<dbReference type="RefSeq" id="WP_160844563.1">
    <property type="nucleotide sequence ID" value="NZ_WVHT01000004.1"/>
</dbReference>
<dbReference type="EMBL" id="WVHT01000004">
    <property type="protein sequence ID" value="MXV51392.1"/>
    <property type="molecule type" value="Genomic_DNA"/>
</dbReference>
<sequence>MGFRTSEKLSDTQINRGLKYVVTDGVASEAMVAFTGGTFLVALAVQLGASNFQLGILASLPTFSNIFQLLSIWLVQRYKNRRAISFISTVVARFPLFLIGALPFMFTAGTSIQVLIFLLSIHYFGGSISGASWNSWMKDLIPDEKLGSFFSHRSRLAQIASVTLSLGIATALDYIKSSHPGYVGYAYLIMFIIGGLFGMLSAWMLARTPEPTMSVTNENTLTLFKKPLKDKNFRRLLIFNSFWAFALNLATPFFSVFMLKTIGLPISYVIALGIIGQISGIFSIKLWGRYTDKHSNKSIISLCAPAYIACILAMSFTSMPSHYILSLALLVLINIVSGISTSGINLALNNIGIKLAPKNEAMAYLSAKNMAVAVFSALAPLLGGLMADFFATHQMAGSISFTDEQTSTVVNVIHLQGWNYFFIFGGLLAMLSLRWLKAVRETGSTDPSRVMLYMRANMRSKIRNTATAGMVRNGMKTFRNREGKPAAGNK</sequence>
<feature type="transmembrane region" description="Helical" evidence="4">
    <location>
        <begin position="369"/>
        <end position="391"/>
    </location>
</feature>
<dbReference type="GO" id="GO:0022857">
    <property type="term" value="F:transmembrane transporter activity"/>
    <property type="evidence" value="ECO:0007669"/>
    <property type="project" value="InterPro"/>
</dbReference>
<dbReference type="PANTHER" id="PTHR23526:SF2">
    <property type="entry name" value="MAJOR FACILITATOR SUPERFAMILY (MFS) PROFILE DOMAIN-CONTAINING PROTEIN"/>
    <property type="match status" value="1"/>
</dbReference>
<organism evidence="5 6">
    <name type="scientific">Hufsiella arboris</name>
    <dbReference type="NCBI Taxonomy" id="2695275"/>
    <lineage>
        <taxon>Bacteria</taxon>
        <taxon>Pseudomonadati</taxon>
        <taxon>Bacteroidota</taxon>
        <taxon>Sphingobacteriia</taxon>
        <taxon>Sphingobacteriales</taxon>
        <taxon>Sphingobacteriaceae</taxon>
        <taxon>Hufsiella</taxon>
    </lineage>
</organism>
<keyword evidence="3 4" id="KW-0472">Membrane</keyword>
<keyword evidence="6" id="KW-1185">Reference proteome</keyword>
<dbReference type="PANTHER" id="PTHR23526">
    <property type="entry name" value="INTEGRAL MEMBRANE TRANSPORT PROTEIN-RELATED"/>
    <property type="match status" value="1"/>
</dbReference>
<feature type="transmembrane region" description="Helical" evidence="4">
    <location>
        <begin position="299"/>
        <end position="317"/>
    </location>
</feature>
<accession>A0A7K1Y9Z5</accession>
<name>A0A7K1Y9Z5_9SPHI</name>
<feature type="transmembrane region" description="Helical" evidence="4">
    <location>
        <begin position="265"/>
        <end position="287"/>
    </location>
</feature>
<feature type="transmembrane region" description="Helical" evidence="4">
    <location>
        <begin position="187"/>
        <end position="206"/>
    </location>
</feature>
<feature type="transmembrane region" description="Helical" evidence="4">
    <location>
        <begin position="52"/>
        <end position="74"/>
    </location>
</feature>
<evidence type="ECO:0000256" key="3">
    <source>
        <dbReference type="ARBA" id="ARBA00023136"/>
    </source>
</evidence>
<dbReference type="InterPro" id="IPR036259">
    <property type="entry name" value="MFS_trans_sf"/>
</dbReference>
<evidence type="ECO:0000256" key="1">
    <source>
        <dbReference type="ARBA" id="ARBA00022692"/>
    </source>
</evidence>
<dbReference type="AlphaFoldDB" id="A0A7K1Y9Z5"/>
<evidence type="ECO:0000313" key="5">
    <source>
        <dbReference type="EMBL" id="MXV51392.1"/>
    </source>
</evidence>
<evidence type="ECO:0000313" key="6">
    <source>
        <dbReference type="Proteomes" id="UP000466586"/>
    </source>
</evidence>
<dbReference type="SUPFAM" id="SSF103473">
    <property type="entry name" value="MFS general substrate transporter"/>
    <property type="match status" value="1"/>
</dbReference>
<dbReference type="Proteomes" id="UP000466586">
    <property type="component" value="Unassembled WGS sequence"/>
</dbReference>
<reference evidence="5 6" key="1">
    <citation type="submission" date="2019-11" db="EMBL/GenBank/DDBJ databases">
        <title>Pedobacter sp. HMF7647 Genome sequencing and assembly.</title>
        <authorList>
            <person name="Kang H."/>
            <person name="Kim H."/>
            <person name="Joh K."/>
        </authorList>
    </citation>
    <scope>NUCLEOTIDE SEQUENCE [LARGE SCALE GENOMIC DNA]</scope>
    <source>
        <strain evidence="5 6">HMF7647</strain>
    </source>
</reference>
<keyword evidence="2 4" id="KW-1133">Transmembrane helix</keyword>